<reference evidence="6" key="2">
    <citation type="submission" date="2021-09" db="EMBL/GenBank/DDBJ databases">
        <authorList>
            <person name="Gilroy R."/>
        </authorList>
    </citation>
    <scope>NUCLEOTIDE SEQUENCE</scope>
    <source>
        <strain evidence="6">4100</strain>
    </source>
</reference>
<protein>
    <submittedName>
        <fullName evidence="6">LrgB family protein</fullName>
    </submittedName>
</protein>
<keyword evidence="3 5" id="KW-1133">Transmembrane helix</keyword>
<feature type="transmembrane region" description="Helical" evidence="5">
    <location>
        <begin position="208"/>
        <end position="229"/>
    </location>
</feature>
<evidence type="ECO:0000256" key="3">
    <source>
        <dbReference type="ARBA" id="ARBA00022989"/>
    </source>
</evidence>
<sequence>MEFLENSYFLIAVTFAVYVIAQLAYRRTGLMLLNPILVSIVALIGFLIVTGVPYDRYSEGGRMIEFWLKPAVVALGVPLYRQLSAIRKQLLPIIMAELAGCVIGIVTVVFFAQLFGATREVIISLAAKSVTTPIAMEVTRSLGGIPSLTAAVVCAVGIFGGMSGFKVMKLTRVKSPIAQGLSMGTAAHAVGTSIAMEKGSYRYGAWSSLGLTVNGLLTALLTPTILALMGY</sequence>
<dbReference type="PANTHER" id="PTHR30249">
    <property type="entry name" value="PUTATIVE SEROTONIN TRANSPORTER"/>
    <property type="match status" value="1"/>
</dbReference>
<comment type="subcellular location">
    <subcellularLocation>
        <location evidence="1">Membrane</location>
        <topology evidence="1">Multi-pass membrane protein</topology>
    </subcellularLocation>
</comment>
<name>A0A921E9Q3_9BACT</name>
<comment type="caution">
    <text evidence="6">The sequence shown here is derived from an EMBL/GenBank/DDBJ whole genome shotgun (WGS) entry which is preliminary data.</text>
</comment>
<evidence type="ECO:0000256" key="1">
    <source>
        <dbReference type="ARBA" id="ARBA00004141"/>
    </source>
</evidence>
<dbReference type="GO" id="GO:0016020">
    <property type="term" value="C:membrane"/>
    <property type="evidence" value="ECO:0007669"/>
    <property type="project" value="UniProtKB-SubCell"/>
</dbReference>
<evidence type="ECO:0000256" key="5">
    <source>
        <dbReference type="SAM" id="Phobius"/>
    </source>
</evidence>
<dbReference type="AlphaFoldDB" id="A0A921E9Q3"/>
<feature type="transmembrane region" description="Helical" evidence="5">
    <location>
        <begin position="32"/>
        <end position="54"/>
    </location>
</feature>
<proteinExistence type="predicted"/>
<organism evidence="6 7">
    <name type="scientific">Candidatus Amulumruptor caecigallinarius</name>
    <dbReference type="NCBI Taxonomy" id="2109911"/>
    <lineage>
        <taxon>Bacteria</taxon>
        <taxon>Pseudomonadati</taxon>
        <taxon>Bacteroidota</taxon>
        <taxon>Bacteroidia</taxon>
        <taxon>Bacteroidales</taxon>
        <taxon>Muribaculaceae</taxon>
        <taxon>Candidatus Amulumruptor</taxon>
    </lineage>
</organism>
<evidence type="ECO:0000313" key="7">
    <source>
        <dbReference type="Proteomes" id="UP000711407"/>
    </source>
</evidence>
<gene>
    <name evidence="6" type="ORF">K8V47_07220</name>
</gene>
<feature type="transmembrane region" description="Helical" evidence="5">
    <location>
        <begin position="145"/>
        <end position="165"/>
    </location>
</feature>
<evidence type="ECO:0000256" key="2">
    <source>
        <dbReference type="ARBA" id="ARBA00022692"/>
    </source>
</evidence>
<accession>A0A921E9Q3</accession>
<dbReference type="Pfam" id="PF04172">
    <property type="entry name" value="LrgB"/>
    <property type="match status" value="1"/>
</dbReference>
<reference evidence="6" key="1">
    <citation type="journal article" date="2021" name="PeerJ">
        <title>Extensive microbial diversity within the chicken gut microbiome revealed by metagenomics and culture.</title>
        <authorList>
            <person name="Gilroy R."/>
            <person name="Ravi A."/>
            <person name="Getino M."/>
            <person name="Pursley I."/>
            <person name="Horton D.L."/>
            <person name="Alikhan N.F."/>
            <person name="Baker D."/>
            <person name="Gharbi K."/>
            <person name="Hall N."/>
            <person name="Watson M."/>
            <person name="Adriaenssens E.M."/>
            <person name="Foster-Nyarko E."/>
            <person name="Jarju S."/>
            <person name="Secka A."/>
            <person name="Antonio M."/>
            <person name="Oren A."/>
            <person name="Chaudhuri R.R."/>
            <person name="La Ragione R."/>
            <person name="Hildebrand F."/>
            <person name="Pallen M.J."/>
        </authorList>
    </citation>
    <scope>NUCLEOTIDE SEQUENCE</scope>
    <source>
        <strain evidence="6">4100</strain>
    </source>
</reference>
<dbReference type="PANTHER" id="PTHR30249:SF0">
    <property type="entry name" value="PLASTIDAL GLYCOLATE_GLYCERATE TRANSLOCATOR 1, CHLOROPLASTIC"/>
    <property type="match status" value="1"/>
</dbReference>
<dbReference type="Proteomes" id="UP000711407">
    <property type="component" value="Unassembled WGS sequence"/>
</dbReference>
<keyword evidence="4 5" id="KW-0472">Membrane</keyword>
<dbReference type="EMBL" id="DYXT01000038">
    <property type="protein sequence ID" value="HJE39527.1"/>
    <property type="molecule type" value="Genomic_DNA"/>
</dbReference>
<evidence type="ECO:0000313" key="6">
    <source>
        <dbReference type="EMBL" id="HJE39527.1"/>
    </source>
</evidence>
<dbReference type="InterPro" id="IPR007300">
    <property type="entry name" value="CidB/LrgB"/>
</dbReference>
<feature type="transmembrane region" description="Helical" evidence="5">
    <location>
        <begin position="6"/>
        <end position="25"/>
    </location>
</feature>
<evidence type="ECO:0000256" key="4">
    <source>
        <dbReference type="ARBA" id="ARBA00023136"/>
    </source>
</evidence>
<keyword evidence="2 5" id="KW-0812">Transmembrane</keyword>
<feature type="transmembrane region" description="Helical" evidence="5">
    <location>
        <begin position="90"/>
        <end position="115"/>
    </location>
</feature>